<dbReference type="PANTHER" id="PTHR11654">
    <property type="entry name" value="OLIGOPEPTIDE TRANSPORTER-RELATED"/>
    <property type="match status" value="1"/>
</dbReference>
<dbReference type="AlphaFoldDB" id="A0A7J7N2Q3"/>
<dbReference type="InterPro" id="IPR036259">
    <property type="entry name" value="MFS_trans_sf"/>
</dbReference>
<proteinExistence type="inferred from homology"/>
<keyword evidence="9" id="KW-1185">Reference proteome</keyword>
<evidence type="ECO:0000256" key="4">
    <source>
        <dbReference type="ARBA" id="ARBA00022989"/>
    </source>
</evidence>
<organism evidence="8 9">
    <name type="scientific">Kingdonia uniflora</name>
    <dbReference type="NCBI Taxonomy" id="39325"/>
    <lineage>
        <taxon>Eukaryota</taxon>
        <taxon>Viridiplantae</taxon>
        <taxon>Streptophyta</taxon>
        <taxon>Embryophyta</taxon>
        <taxon>Tracheophyta</taxon>
        <taxon>Spermatophyta</taxon>
        <taxon>Magnoliopsida</taxon>
        <taxon>Ranunculales</taxon>
        <taxon>Circaeasteraceae</taxon>
        <taxon>Kingdonia</taxon>
    </lineage>
</organism>
<feature type="compositionally biased region" description="Basic and acidic residues" evidence="6">
    <location>
        <begin position="114"/>
        <end position="125"/>
    </location>
</feature>
<dbReference type="InterPro" id="IPR000109">
    <property type="entry name" value="POT_fam"/>
</dbReference>
<dbReference type="Gene3D" id="1.20.1250.20">
    <property type="entry name" value="MFS general substrate transporter like domains"/>
    <property type="match status" value="1"/>
</dbReference>
<keyword evidence="3 7" id="KW-0812">Transmembrane</keyword>
<gene>
    <name evidence="8" type="ORF">GIB67_009292</name>
</gene>
<sequence length="252" mass="27443">MRGCHGGILAASFVLVVEILENLAFLANASNLVLHLSKYMNLTPAKSADTVTNCMGTAFLLVLLRGFLSDAFFTAYRIYLMSAVIKFLVRIVNNFSSSTSVCYFSDHRRSNLTDDEKESKAEQMARGDQGIENELHMNGEDHTTGGDQAEGLLMLTLQARLPSLKPATCNPGTASSMCKDVSGGKAAFLYFGLYLIALGVGGIKRSLPAHGAEQFNEETLQGKKQRSTFFNYFCILPLCWGSSNCSDICGMD</sequence>
<evidence type="ECO:0000256" key="2">
    <source>
        <dbReference type="ARBA" id="ARBA00005982"/>
    </source>
</evidence>
<feature type="transmembrane region" description="Helical" evidence="7">
    <location>
        <begin position="58"/>
        <end position="80"/>
    </location>
</feature>
<comment type="caution">
    <text evidence="8">The sequence shown here is derived from an EMBL/GenBank/DDBJ whole genome shotgun (WGS) entry which is preliminary data.</text>
</comment>
<dbReference type="EMBL" id="JACGCM010001129">
    <property type="protein sequence ID" value="KAF6161413.1"/>
    <property type="molecule type" value="Genomic_DNA"/>
</dbReference>
<evidence type="ECO:0000256" key="5">
    <source>
        <dbReference type="ARBA" id="ARBA00023136"/>
    </source>
</evidence>
<evidence type="ECO:0000256" key="3">
    <source>
        <dbReference type="ARBA" id="ARBA00022692"/>
    </source>
</evidence>
<keyword evidence="4 7" id="KW-1133">Transmembrane helix</keyword>
<comment type="similarity">
    <text evidence="2">Belongs to the major facilitator superfamily. Proton-dependent oligopeptide transporter (POT/PTR) (TC 2.A.17) family.</text>
</comment>
<feature type="region of interest" description="Disordered" evidence="6">
    <location>
        <begin position="114"/>
        <end position="138"/>
    </location>
</feature>
<evidence type="ECO:0000313" key="9">
    <source>
        <dbReference type="Proteomes" id="UP000541444"/>
    </source>
</evidence>
<comment type="subcellular location">
    <subcellularLocation>
        <location evidence="1">Membrane</location>
        <topology evidence="1">Multi-pass membrane protein</topology>
    </subcellularLocation>
</comment>
<evidence type="ECO:0000256" key="7">
    <source>
        <dbReference type="SAM" id="Phobius"/>
    </source>
</evidence>
<dbReference type="Proteomes" id="UP000541444">
    <property type="component" value="Unassembled WGS sequence"/>
</dbReference>
<accession>A0A7J7N2Q3</accession>
<evidence type="ECO:0000313" key="8">
    <source>
        <dbReference type="EMBL" id="KAF6161413.1"/>
    </source>
</evidence>
<dbReference type="Pfam" id="PF00854">
    <property type="entry name" value="PTR2"/>
    <property type="match status" value="1"/>
</dbReference>
<keyword evidence="5 7" id="KW-0472">Membrane</keyword>
<reference evidence="8 9" key="1">
    <citation type="journal article" date="2020" name="IScience">
        <title>Genome Sequencing of the Endangered Kingdonia uniflora (Circaeasteraceae, Ranunculales) Reveals Potential Mechanisms of Evolutionary Specialization.</title>
        <authorList>
            <person name="Sun Y."/>
            <person name="Deng T."/>
            <person name="Zhang A."/>
            <person name="Moore M.J."/>
            <person name="Landis J.B."/>
            <person name="Lin N."/>
            <person name="Zhang H."/>
            <person name="Zhang X."/>
            <person name="Huang J."/>
            <person name="Zhang X."/>
            <person name="Sun H."/>
            <person name="Wang H."/>
        </authorList>
    </citation>
    <scope>NUCLEOTIDE SEQUENCE [LARGE SCALE GENOMIC DNA]</scope>
    <source>
        <strain evidence="8">TB1705</strain>
        <tissue evidence="8">Leaf</tissue>
    </source>
</reference>
<protein>
    <submittedName>
        <fullName evidence="8">Uncharacterized protein</fullName>
    </submittedName>
</protein>
<evidence type="ECO:0000256" key="6">
    <source>
        <dbReference type="SAM" id="MobiDB-lite"/>
    </source>
</evidence>
<dbReference type="GO" id="GO:0016020">
    <property type="term" value="C:membrane"/>
    <property type="evidence" value="ECO:0007669"/>
    <property type="project" value="UniProtKB-SubCell"/>
</dbReference>
<dbReference type="GO" id="GO:0022857">
    <property type="term" value="F:transmembrane transporter activity"/>
    <property type="evidence" value="ECO:0007669"/>
    <property type="project" value="InterPro"/>
</dbReference>
<name>A0A7J7N2Q3_9MAGN</name>
<evidence type="ECO:0000256" key="1">
    <source>
        <dbReference type="ARBA" id="ARBA00004141"/>
    </source>
</evidence>